<accession>A0A5D3FVC1</accession>
<organism evidence="1 2">
    <name type="scientific">Actinomadura decatromicini</name>
    <dbReference type="NCBI Taxonomy" id="2604572"/>
    <lineage>
        <taxon>Bacteria</taxon>
        <taxon>Bacillati</taxon>
        <taxon>Actinomycetota</taxon>
        <taxon>Actinomycetes</taxon>
        <taxon>Streptosporangiales</taxon>
        <taxon>Thermomonosporaceae</taxon>
        <taxon>Actinomadura</taxon>
    </lineage>
</organism>
<proteinExistence type="predicted"/>
<dbReference type="InterPro" id="IPR036086">
    <property type="entry name" value="ParB/Sulfiredoxin_sf"/>
</dbReference>
<name>A0A5D3FVC1_9ACTN</name>
<dbReference type="EMBL" id="VSRQ01000002">
    <property type="protein sequence ID" value="TYK51075.1"/>
    <property type="molecule type" value="Genomic_DNA"/>
</dbReference>
<keyword evidence="2" id="KW-1185">Reference proteome</keyword>
<sequence>MKLIKLHPSELILSEELSRSSTSKQFRDRLRASIEEIGLAEPIKVAPLLDGKYLVVDGTMRIQAISSIRELDAERFNTIPAYVTEYESRFEVRYQSDIYQDLLPSQLAMLVEHLHQAEAVKKADIARYIGVSPTTLRNYTGLWRLMQRGGLFAKIVELMDVGVLPPSNPYAWLRLTGKGLEYVLKERLCGEGEEIESWLKERIAAARRGDGLRFTIYSVEAATSDLEPQYYREDEDLRSVKRDLGLRRSTTQQLFEAPQQSDASIKKESRQKVVATMRHLSRVKRESNEPVLQLAADSLREYLQ</sequence>
<reference evidence="1 2" key="1">
    <citation type="submission" date="2019-08" db="EMBL/GenBank/DDBJ databases">
        <title>Actinomadura sp. nov. CYP1-5 isolated from mountain soil.</title>
        <authorList>
            <person name="Songsumanus A."/>
            <person name="Kuncharoen N."/>
            <person name="Kudo T."/>
            <person name="Yuki M."/>
            <person name="Igarashi Y."/>
            <person name="Tanasupawat S."/>
        </authorList>
    </citation>
    <scope>NUCLEOTIDE SEQUENCE [LARGE SCALE GENOMIC DNA]</scope>
    <source>
        <strain evidence="1 2">CYP1-5</strain>
    </source>
</reference>
<dbReference type="Proteomes" id="UP000323505">
    <property type="component" value="Unassembled WGS sequence"/>
</dbReference>
<protein>
    <submittedName>
        <fullName evidence="1">Uncharacterized protein</fullName>
    </submittedName>
</protein>
<dbReference type="AlphaFoldDB" id="A0A5D3FVC1"/>
<gene>
    <name evidence="1" type="ORF">FXF68_11535</name>
</gene>
<dbReference type="RefSeq" id="WP_148758909.1">
    <property type="nucleotide sequence ID" value="NZ_VSRQ01000002.1"/>
</dbReference>
<dbReference type="SUPFAM" id="SSF110849">
    <property type="entry name" value="ParB/Sulfiredoxin"/>
    <property type="match status" value="1"/>
</dbReference>
<evidence type="ECO:0000313" key="2">
    <source>
        <dbReference type="Proteomes" id="UP000323505"/>
    </source>
</evidence>
<evidence type="ECO:0000313" key="1">
    <source>
        <dbReference type="EMBL" id="TYK51075.1"/>
    </source>
</evidence>
<comment type="caution">
    <text evidence="1">The sequence shown here is derived from an EMBL/GenBank/DDBJ whole genome shotgun (WGS) entry which is preliminary data.</text>
</comment>
<dbReference type="Gene3D" id="3.90.1530.10">
    <property type="entry name" value="Conserved hypothetical protein from pyrococcus furiosus pfu- 392566-001, ParB domain"/>
    <property type="match status" value="1"/>
</dbReference>